<proteinExistence type="predicted"/>
<dbReference type="RefSeq" id="WP_147135894.1">
    <property type="nucleotide sequence ID" value="NZ_VOSC01000025.1"/>
</dbReference>
<organism evidence="1 2">
    <name type="scientific">Seonamhaeicola algicola</name>
    <dbReference type="NCBI Taxonomy" id="1719036"/>
    <lineage>
        <taxon>Bacteria</taxon>
        <taxon>Pseudomonadati</taxon>
        <taxon>Bacteroidota</taxon>
        <taxon>Flavobacteriia</taxon>
        <taxon>Flavobacteriales</taxon>
        <taxon>Flavobacteriaceae</taxon>
    </lineage>
</organism>
<dbReference type="AlphaFoldDB" id="A0A5C7AMR0"/>
<protein>
    <submittedName>
        <fullName evidence="1">Oxidoreductase</fullName>
    </submittedName>
</protein>
<dbReference type="PANTHER" id="PTHR47199:SF2">
    <property type="entry name" value="PHOTOSYSTEM II STABILITY_ASSEMBLY FACTOR HCF136, CHLOROPLASTIC"/>
    <property type="match status" value="1"/>
</dbReference>
<dbReference type="Gene3D" id="2.130.10.10">
    <property type="entry name" value="YVTN repeat-like/Quinoprotein amine dehydrogenase"/>
    <property type="match status" value="1"/>
</dbReference>
<dbReference type="SUPFAM" id="SSF110296">
    <property type="entry name" value="Oligoxyloglucan reducing end-specific cellobiohydrolase"/>
    <property type="match status" value="1"/>
</dbReference>
<sequence>MKHFFTSLVLVLTLASCVKKQTENPIVFNKITIETILKDSLLSIRAIDVLDKNSLSFAANKNTYGLYDAKTGKWLISKLNYDSLNLEFRAVANNNVDFFMLSVANPALLFKTGNSGKMELVYKEMHEQVFYDAMAFWNKNEGIAIGDQIDGCLSIIITRDGGTTWHKIACENLPEALKNEGAFAASNTNIAIVENKTWVATTTGRVYFSPDKGNTWRVFNTPIVKAKDTEGIYSINFYDELQGFAIGGDYTKPNDSSANKIRTIDGGKIWELVAQNQSPGYRSCVQYVPNSNARALVAVGFKGIDFSNDGGTTWKHLSDEGFYTIRFLNDTVAYAAGNGRICRLRFVE</sequence>
<comment type="caution">
    <text evidence="1">The sequence shown here is derived from an EMBL/GenBank/DDBJ whole genome shotgun (WGS) entry which is preliminary data.</text>
</comment>
<gene>
    <name evidence="1" type="ORF">FUA26_11215</name>
</gene>
<dbReference type="Proteomes" id="UP000321790">
    <property type="component" value="Unassembled WGS sequence"/>
</dbReference>
<dbReference type="PANTHER" id="PTHR47199">
    <property type="entry name" value="PHOTOSYSTEM II STABILITY/ASSEMBLY FACTOR HCF136, CHLOROPLASTIC"/>
    <property type="match status" value="1"/>
</dbReference>
<keyword evidence="2" id="KW-1185">Reference proteome</keyword>
<dbReference type="InterPro" id="IPR015943">
    <property type="entry name" value="WD40/YVTN_repeat-like_dom_sf"/>
</dbReference>
<dbReference type="EMBL" id="VOSC01000025">
    <property type="protein sequence ID" value="TXE10040.1"/>
    <property type="molecule type" value="Genomic_DNA"/>
</dbReference>
<dbReference type="PROSITE" id="PS51257">
    <property type="entry name" value="PROKAR_LIPOPROTEIN"/>
    <property type="match status" value="1"/>
</dbReference>
<dbReference type="OrthoDB" id="9813892at2"/>
<name>A0A5C7AMR0_9FLAO</name>
<evidence type="ECO:0000313" key="2">
    <source>
        <dbReference type="Proteomes" id="UP000321790"/>
    </source>
</evidence>
<evidence type="ECO:0000313" key="1">
    <source>
        <dbReference type="EMBL" id="TXE10040.1"/>
    </source>
</evidence>
<accession>A0A5C7AMR0</accession>
<reference evidence="2" key="1">
    <citation type="submission" date="2019-08" db="EMBL/GenBank/DDBJ databases">
        <title>Seonamhaeicola sediminis sp. nov., isolated from marine sediment.</title>
        <authorList>
            <person name="Cao W.R."/>
        </authorList>
    </citation>
    <scope>NUCLEOTIDE SEQUENCE [LARGE SCALE GENOMIC DNA]</scope>
    <source>
        <strain evidence="2">Gy8</strain>
    </source>
</reference>